<dbReference type="EMBL" id="KK116853">
    <property type="protein sequence ID" value="KFM68945.1"/>
    <property type="molecule type" value="Genomic_DNA"/>
</dbReference>
<name>A0A087TV06_STEMI</name>
<feature type="signal peptide" evidence="3">
    <location>
        <begin position="1"/>
        <end position="20"/>
    </location>
</feature>
<keyword evidence="3" id="KW-0732">Signal</keyword>
<protein>
    <recommendedName>
        <fullName evidence="4">TIL domain-containing protein</fullName>
    </recommendedName>
</protein>
<evidence type="ECO:0000256" key="2">
    <source>
        <dbReference type="ARBA" id="ARBA00023157"/>
    </source>
</evidence>
<evidence type="ECO:0000259" key="4">
    <source>
        <dbReference type="Pfam" id="PF01826"/>
    </source>
</evidence>
<dbReference type="AlphaFoldDB" id="A0A087TV06"/>
<accession>A0A087TV06</accession>
<dbReference type="PANTHER" id="PTHR23259:SF70">
    <property type="entry name" value="ACCESSORY GLAND PROTEIN ACP62F-RELATED"/>
    <property type="match status" value="1"/>
</dbReference>
<dbReference type="PANTHER" id="PTHR23259">
    <property type="entry name" value="RIDDLE"/>
    <property type="match status" value="1"/>
</dbReference>
<dbReference type="GO" id="GO:0030414">
    <property type="term" value="F:peptidase inhibitor activity"/>
    <property type="evidence" value="ECO:0007669"/>
    <property type="project" value="UniProtKB-KW"/>
</dbReference>
<proteinExistence type="predicted"/>
<keyword evidence="2" id="KW-1015">Disulfide bond</keyword>
<dbReference type="OrthoDB" id="6236007at2759"/>
<gene>
    <name evidence="5" type="ORF">X975_25064</name>
</gene>
<dbReference type="OMA" id="KPCPKLC"/>
<dbReference type="CDD" id="cd19941">
    <property type="entry name" value="TIL"/>
    <property type="match status" value="1"/>
</dbReference>
<evidence type="ECO:0000313" key="6">
    <source>
        <dbReference type="Proteomes" id="UP000054359"/>
    </source>
</evidence>
<evidence type="ECO:0000313" key="5">
    <source>
        <dbReference type="EMBL" id="KFM68945.1"/>
    </source>
</evidence>
<dbReference type="Proteomes" id="UP000054359">
    <property type="component" value="Unassembled WGS sequence"/>
</dbReference>
<sequence>MKLLIRVFVLWGLLTFYLEASEFPDDVFLFLPFLKNFESPPPCPENEMYRHCLTNCSTCEERGHCVIQSCSEGGCDCIPRYFRLTPGGPCEPVSLCPKPECGENEVFRECGPLCETCSTYRCRVIQCDHKCYCKQGYLRDKDGKCVPEEDCPKS</sequence>
<dbReference type="InterPro" id="IPR036084">
    <property type="entry name" value="Ser_inhib-like_sf"/>
</dbReference>
<keyword evidence="6" id="KW-1185">Reference proteome</keyword>
<evidence type="ECO:0000256" key="3">
    <source>
        <dbReference type="SAM" id="SignalP"/>
    </source>
</evidence>
<feature type="domain" description="TIL" evidence="4">
    <location>
        <begin position="101"/>
        <end position="151"/>
    </location>
</feature>
<feature type="chain" id="PRO_5001829978" description="TIL domain-containing protein" evidence="3">
    <location>
        <begin position="21"/>
        <end position="154"/>
    </location>
</feature>
<evidence type="ECO:0000256" key="1">
    <source>
        <dbReference type="ARBA" id="ARBA00022690"/>
    </source>
</evidence>
<reference evidence="5 6" key="1">
    <citation type="submission" date="2013-11" db="EMBL/GenBank/DDBJ databases">
        <title>Genome sequencing of Stegodyphus mimosarum.</title>
        <authorList>
            <person name="Bechsgaard J."/>
        </authorList>
    </citation>
    <scope>NUCLEOTIDE SEQUENCE [LARGE SCALE GENOMIC DNA]</scope>
</reference>
<dbReference type="InterPro" id="IPR051368">
    <property type="entry name" value="SerProtInhib-TIL_Domain"/>
</dbReference>
<dbReference type="Gene3D" id="2.10.25.10">
    <property type="entry name" value="Laminin"/>
    <property type="match status" value="2"/>
</dbReference>
<dbReference type="InterPro" id="IPR002919">
    <property type="entry name" value="TIL_dom"/>
</dbReference>
<dbReference type="SUPFAM" id="SSF57567">
    <property type="entry name" value="Serine protease inhibitors"/>
    <property type="match status" value="1"/>
</dbReference>
<organism evidence="5 6">
    <name type="scientific">Stegodyphus mimosarum</name>
    <name type="common">African social velvet spider</name>
    <dbReference type="NCBI Taxonomy" id="407821"/>
    <lineage>
        <taxon>Eukaryota</taxon>
        <taxon>Metazoa</taxon>
        <taxon>Ecdysozoa</taxon>
        <taxon>Arthropoda</taxon>
        <taxon>Chelicerata</taxon>
        <taxon>Arachnida</taxon>
        <taxon>Araneae</taxon>
        <taxon>Araneomorphae</taxon>
        <taxon>Entelegynae</taxon>
        <taxon>Eresoidea</taxon>
        <taxon>Eresidae</taxon>
        <taxon>Stegodyphus</taxon>
    </lineage>
</organism>
<feature type="non-terminal residue" evidence="5">
    <location>
        <position position="154"/>
    </location>
</feature>
<dbReference type="Pfam" id="PF01826">
    <property type="entry name" value="TIL"/>
    <property type="match status" value="1"/>
</dbReference>
<keyword evidence="1" id="KW-0646">Protease inhibitor</keyword>